<evidence type="ECO:0000256" key="11">
    <source>
        <dbReference type="ARBA" id="ARBA00022843"/>
    </source>
</evidence>
<keyword evidence="10 19" id="KW-0812">Transmembrane</keyword>
<keyword evidence="15" id="KW-0449">Lipoprotein</keyword>
<keyword evidence="14" id="KW-0564">Palmitate</keyword>
<protein>
    <recommendedName>
        <fullName evidence="5">Solute carrier family 2, facilitated glucose transporter member 4</fullName>
    </recommendedName>
    <alternativeName>
        <fullName evidence="16">Glucose transporter type 4, insulin-responsive</fullName>
    </alternativeName>
</protein>
<dbReference type="InterPro" id="IPR005829">
    <property type="entry name" value="Sugar_transporter_CS"/>
</dbReference>
<evidence type="ECO:0000313" key="21">
    <source>
        <dbReference type="Ensembl" id="ENSANIP00000020001.1"/>
    </source>
</evidence>
<evidence type="ECO:0000256" key="17">
    <source>
        <dbReference type="ARBA" id="ARBA00046051"/>
    </source>
</evidence>
<evidence type="ECO:0000256" key="19">
    <source>
        <dbReference type="SAM" id="Phobius"/>
    </source>
</evidence>
<evidence type="ECO:0000259" key="20">
    <source>
        <dbReference type="PROSITE" id="PS50850"/>
    </source>
</evidence>
<dbReference type="Pfam" id="PF00083">
    <property type="entry name" value="Sugar_tr"/>
    <property type="match status" value="1"/>
</dbReference>
<evidence type="ECO:0000256" key="13">
    <source>
        <dbReference type="ARBA" id="ARBA00023136"/>
    </source>
</evidence>
<dbReference type="PANTHER" id="PTHR23503:SF120">
    <property type="entry name" value="SOLUTE CARRIER FAMILY 2, FACILITATED GLUCOSE TRANSPORTER MEMBER 4"/>
    <property type="match status" value="1"/>
</dbReference>
<keyword evidence="6" id="KW-0813">Transport</keyword>
<feature type="transmembrane region" description="Helical" evidence="19">
    <location>
        <begin position="243"/>
        <end position="262"/>
    </location>
</feature>
<evidence type="ECO:0000256" key="14">
    <source>
        <dbReference type="ARBA" id="ARBA00023139"/>
    </source>
</evidence>
<dbReference type="AlphaFoldDB" id="A0A8B9N8G4"/>
<dbReference type="GO" id="GO:0070837">
    <property type="term" value="P:dehydroascorbic acid transport"/>
    <property type="evidence" value="ECO:0007669"/>
    <property type="project" value="TreeGrafter"/>
</dbReference>
<dbReference type="PROSITE" id="PS50850">
    <property type="entry name" value="MFS"/>
    <property type="match status" value="1"/>
</dbReference>
<keyword evidence="9" id="KW-0762">Sugar transport</keyword>
<dbReference type="GO" id="GO:0048471">
    <property type="term" value="C:perinuclear region of cytoplasm"/>
    <property type="evidence" value="ECO:0007669"/>
    <property type="project" value="UniProtKB-SubCell"/>
</dbReference>
<evidence type="ECO:0000256" key="10">
    <source>
        <dbReference type="ARBA" id="ARBA00022692"/>
    </source>
</evidence>
<dbReference type="PRINTS" id="PR00171">
    <property type="entry name" value="SUGRTRNSPORT"/>
</dbReference>
<comment type="catalytic activity">
    <reaction evidence="1">
        <text>D-glucose(out) = D-glucose(in)</text>
        <dbReference type="Rhea" id="RHEA:60376"/>
        <dbReference type="ChEBI" id="CHEBI:4167"/>
    </reaction>
</comment>
<feature type="region of interest" description="Disordered" evidence="18">
    <location>
        <begin position="300"/>
        <end position="319"/>
    </location>
</feature>
<comment type="similarity">
    <text evidence="4">Belongs to the major facilitator superfamily. Sugar transporter (TC 2.A.1.1) family. Glucose transporter subfamily.</text>
</comment>
<accession>A0A8B9N8G4</accession>
<name>A0A8B9N8G4_9AVES</name>
<feature type="compositionally biased region" description="Pro residues" evidence="18">
    <location>
        <begin position="307"/>
        <end position="317"/>
    </location>
</feature>
<organism evidence="21 22">
    <name type="scientific">Accipiter nisus</name>
    <name type="common">Eurasian sparrowhawk</name>
    <dbReference type="NCBI Taxonomy" id="211598"/>
    <lineage>
        <taxon>Eukaryota</taxon>
        <taxon>Metazoa</taxon>
        <taxon>Chordata</taxon>
        <taxon>Craniata</taxon>
        <taxon>Vertebrata</taxon>
        <taxon>Euteleostomi</taxon>
        <taxon>Archelosauria</taxon>
        <taxon>Archosauria</taxon>
        <taxon>Dinosauria</taxon>
        <taxon>Saurischia</taxon>
        <taxon>Theropoda</taxon>
        <taxon>Coelurosauria</taxon>
        <taxon>Aves</taxon>
        <taxon>Neognathae</taxon>
        <taxon>Neoaves</taxon>
        <taxon>Telluraves</taxon>
        <taxon>Accipitrimorphae</taxon>
        <taxon>Accipitriformes</taxon>
        <taxon>Accipitridae</taxon>
        <taxon>Accipitrinae</taxon>
        <taxon>Accipiter</taxon>
    </lineage>
</organism>
<evidence type="ECO:0000256" key="18">
    <source>
        <dbReference type="SAM" id="MobiDB-lite"/>
    </source>
</evidence>
<sequence length="336" mass="35071">MAACRGRIALSRSSRAPQVLGLGALLGTEGAWPALLGAGLLPAALQLLLLPLCPESPRYLLAGGQRARARRGLARLVGAESVEAGLEELEAELQGPAQRVGLLQLCRTPCYRQPLLVTLVLQLAQQLSGINAIFYYSTAIFEEAGLAQPAYATIGTGVINVAATALSVVLVERAGRRVLELVGLLGMMGCALTLTLALNLQSGGAPLSLVSVLAFVAFFEVGPGPIPWFVGAELFGQGPRPSAMALAALANWAANFLVAMAFPALQRALGSFVFLLFGGFLGVFALFTFLRVPETRGRPFAPGGGPALPPPRPPRLLQPPEKACTELQCLAGGEET</sequence>
<dbReference type="InterPro" id="IPR045263">
    <property type="entry name" value="GLUT"/>
</dbReference>
<evidence type="ECO:0000256" key="15">
    <source>
        <dbReference type="ARBA" id="ARBA00023288"/>
    </source>
</evidence>
<evidence type="ECO:0000256" key="5">
    <source>
        <dbReference type="ARBA" id="ARBA00015975"/>
    </source>
</evidence>
<keyword evidence="11" id="KW-0832">Ubl conjugation</keyword>
<keyword evidence="22" id="KW-1185">Reference proteome</keyword>
<dbReference type="InterPro" id="IPR003663">
    <property type="entry name" value="Sugar/inositol_transpt"/>
</dbReference>
<dbReference type="InterPro" id="IPR020846">
    <property type="entry name" value="MFS_dom"/>
</dbReference>
<evidence type="ECO:0000256" key="4">
    <source>
        <dbReference type="ARBA" id="ARBA00007004"/>
    </source>
</evidence>
<dbReference type="Proteomes" id="UP000694541">
    <property type="component" value="Unplaced"/>
</dbReference>
<feature type="transmembrane region" description="Helical" evidence="19">
    <location>
        <begin position="268"/>
        <end position="290"/>
    </location>
</feature>
<dbReference type="Gene3D" id="1.20.1250.20">
    <property type="entry name" value="MFS general substrate transporter like domains"/>
    <property type="match status" value="1"/>
</dbReference>
<evidence type="ECO:0000256" key="2">
    <source>
        <dbReference type="ARBA" id="ARBA00004556"/>
    </source>
</evidence>
<dbReference type="GO" id="GO:0032869">
    <property type="term" value="P:cellular response to insulin stimulus"/>
    <property type="evidence" value="ECO:0007669"/>
    <property type="project" value="TreeGrafter"/>
</dbReference>
<feature type="domain" description="Major facilitator superfamily (MFS) profile" evidence="20">
    <location>
        <begin position="1"/>
        <end position="296"/>
    </location>
</feature>
<keyword evidence="13 19" id="KW-0472">Membrane</keyword>
<evidence type="ECO:0000256" key="12">
    <source>
        <dbReference type="ARBA" id="ARBA00022989"/>
    </source>
</evidence>
<feature type="transmembrane region" description="Helical" evidence="19">
    <location>
        <begin position="150"/>
        <end position="171"/>
    </location>
</feature>
<feature type="transmembrane region" description="Helical" evidence="19">
    <location>
        <begin position="115"/>
        <end position="138"/>
    </location>
</feature>
<comment type="subcellular location">
    <subcellularLocation>
        <location evidence="3">Cell membrane</location>
        <topology evidence="3">Multi-pass membrane protein</topology>
    </subcellularLocation>
    <subcellularLocation>
        <location evidence="2">Cytoplasm</location>
        <location evidence="2">Perinuclear region</location>
    </subcellularLocation>
</comment>
<feature type="transmembrane region" description="Helical" evidence="19">
    <location>
        <begin position="210"/>
        <end position="231"/>
    </location>
</feature>
<evidence type="ECO:0000256" key="3">
    <source>
        <dbReference type="ARBA" id="ARBA00004651"/>
    </source>
</evidence>
<evidence type="ECO:0000256" key="16">
    <source>
        <dbReference type="ARBA" id="ARBA00030470"/>
    </source>
</evidence>
<evidence type="ECO:0000256" key="9">
    <source>
        <dbReference type="ARBA" id="ARBA00022597"/>
    </source>
</evidence>
<dbReference type="GO" id="GO:0055056">
    <property type="term" value="F:D-glucose transmembrane transporter activity"/>
    <property type="evidence" value="ECO:0007669"/>
    <property type="project" value="TreeGrafter"/>
</dbReference>
<dbReference type="GO" id="GO:0046323">
    <property type="term" value="P:D-glucose import"/>
    <property type="evidence" value="ECO:0007669"/>
    <property type="project" value="TreeGrafter"/>
</dbReference>
<dbReference type="Ensembl" id="ENSANIT00000020670.1">
    <property type="protein sequence ID" value="ENSANIP00000020001.1"/>
    <property type="gene ID" value="ENSANIG00000013627.1"/>
</dbReference>
<dbReference type="GO" id="GO:0005886">
    <property type="term" value="C:plasma membrane"/>
    <property type="evidence" value="ECO:0007669"/>
    <property type="project" value="UniProtKB-SubCell"/>
</dbReference>
<reference evidence="21" key="1">
    <citation type="submission" date="2025-08" db="UniProtKB">
        <authorList>
            <consortium name="Ensembl"/>
        </authorList>
    </citation>
    <scope>IDENTIFICATION</scope>
</reference>
<dbReference type="SUPFAM" id="SSF103473">
    <property type="entry name" value="MFS general substrate transporter"/>
    <property type="match status" value="1"/>
</dbReference>
<keyword evidence="8" id="KW-0963">Cytoplasm</keyword>
<dbReference type="InterPro" id="IPR036259">
    <property type="entry name" value="MFS_trans_sf"/>
</dbReference>
<reference evidence="21" key="2">
    <citation type="submission" date="2025-09" db="UniProtKB">
        <authorList>
            <consortium name="Ensembl"/>
        </authorList>
    </citation>
    <scope>IDENTIFICATION</scope>
</reference>
<feature type="transmembrane region" description="Helical" evidence="19">
    <location>
        <begin position="178"/>
        <end position="198"/>
    </location>
</feature>
<evidence type="ECO:0000256" key="6">
    <source>
        <dbReference type="ARBA" id="ARBA00022448"/>
    </source>
</evidence>
<proteinExistence type="inferred from homology"/>
<comment type="function">
    <text evidence="17">Insulin-regulated facilitative glucose transporter, which plays a key role in removal of glucose from circulation. Response to insulin is regulated by its intracellular localization: in the absence of insulin, it is efficiently retained intracellularly within storage compartments in muscle and fat cells. Upon insulin stimulation, translocates from these compartments to the cell surface where it transports glucose from the extracellular milieu into the cell.</text>
</comment>
<dbReference type="PANTHER" id="PTHR23503">
    <property type="entry name" value="SOLUTE CARRIER FAMILY 2"/>
    <property type="match status" value="1"/>
</dbReference>
<keyword evidence="7" id="KW-1003">Cell membrane</keyword>
<dbReference type="InterPro" id="IPR005828">
    <property type="entry name" value="MFS_sugar_transport-like"/>
</dbReference>
<evidence type="ECO:0000313" key="22">
    <source>
        <dbReference type="Proteomes" id="UP000694541"/>
    </source>
</evidence>
<evidence type="ECO:0000256" key="1">
    <source>
        <dbReference type="ARBA" id="ARBA00000618"/>
    </source>
</evidence>
<dbReference type="PROSITE" id="PS00216">
    <property type="entry name" value="SUGAR_TRANSPORT_1"/>
    <property type="match status" value="1"/>
</dbReference>
<evidence type="ECO:0000256" key="7">
    <source>
        <dbReference type="ARBA" id="ARBA00022475"/>
    </source>
</evidence>
<evidence type="ECO:0000256" key="8">
    <source>
        <dbReference type="ARBA" id="ARBA00022490"/>
    </source>
</evidence>
<keyword evidence="12 19" id="KW-1133">Transmembrane helix</keyword>
<dbReference type="GO" id="GO:0012505">
    <property type="term" value="C:endomembrane system"/>
    <property type="evidence" value="ECO:0007669"/>
    <property type="project" value="TreeGrafter"/>
</dbReference>